<evidence type="ECO:0000256" key="1">
    <source>
        <dbReference type="ARBA" id="ARBA00004123"/>
    </source>
</evidence>
<evidence type="ECO:0000256" key="6">
    <source>
        <dbReference type="ARBA" id="ARBA00022679"/>
    </source>
</evidence>
<dbReference type="GO" id="GO:0005634">
    <property type="term" value="C:nucleus"/>
    <property type="evidence" value="ECO:0007669"/>
    <property type="project" value="UniProtKB-SubCell"/>
</dbReference>
<evidence type="ECO:0000256" key="4">
    <source>
        <dbReference type="ARBA" id="ARBA00022490"/>
    </source>
</evidence>
<evidence type="ECO:0000256" key="7">
    <source>
        <dbReference type="ARBA" id="ARBA00022691"/>
    </source>
</evidence>
<sequence>MAMVVDESTDAKYDRQDEAYFGYYSMLTHQAQMLQDSVRTSAYQMSIMQHALPYFANQTVMDVGAGNGILSLFALQAGAKLVFAVEASTMVEHLHHLVRAAHAQDGDSAPNMWTRDRLAVVHARVEDVTPGMLREAAPIPVEPRVDTIVSECLGVLLVHERMCETLLEARDRFLKPDGAVFPRVGILCFSLLNDARMWQEVRARGEWWNTTDFYGIDLTPFVDAARAEAFASPVVGCFSPVHVIGTTPDGADTDSAVCRYMMDFSTISMRDLREFDVPLAFDCIDEATVVHGLGAWFDLSFLQADDHPGIYDAEQNYMTTSPFAPPTHWAQVRLFFPEPLALNAGQKVFGTLHFCANKNRSYDIQADIYVPFGDDQGAQQALYRRQAWWKLDKQTYSWETM</sequence>
<proteinExistence type="predicted"/>
<keyword evidence="4" id="KW-0963">Cytoplasm</keyword>
<comment type="subcellular location">
    <subcellularLocation>
        <location evidence="2">Cytoplasm</location>
    </subcellularLocation>
    <subcellularLocation>
        <location evidence="1">Nucleus</location>
    </subcellularLocation>
</comment>
<dbReference type="PANTHER" id="PTHR11006:SF10">
    <property type="entry name" value="HISTONE-ARGININE METHYLTRANSFERASE CARMER-RELATED"/>
    <property type="match status" value="1"/>
</dbReference>
<dbReference type="AlphaFoldDB" id="A0A3G2S9S9"/>
<feature type="domain" description="Protein arginine N-methyltransferase" evidence="14">
    <location>
        <begin position="206"/>
        <end position="364"/>
    </location>
</feature>
<dbReference type="STRING" id="425264.A0A3G2S9S9"/>
<evidence type="ECO:0000256" key="13">
    <source>
        <dbReference type="PROSITE-ProRule" id="PRU01015"/>
    </source>
</evidence>
<dbReference type="OrthoDB" id="7848332at2759"/>
<accession>A0A3G2S9S9</accession>
<evidence type="ECO:0000256" key="12">
    <source>
        <dbReference type="ARBA" id="ARBA00049086"/>
    </source>
</evidence>
<evidence type="ECO:0000256" key="11">
    <source>
        <dbReference type="ARBA" id="ARBA00023242"/>
    </source>
</evidence>
<evidence type="ECO:0000313" key="16">
    <source>
        <dbReference type="Proteomes" id="UP000269793"/>
    </source>
</evidence>
<keyword evidence="6 13" id="KW-0808">Transferase</keyword>
<dbReference type="EC" id="2.1.1.319" evidence="3"/>
<evidence type="ECO:0000256" key="5">
    <source>
        <dbReference type="ARBA" id="ARBA00022603"/>
    </source>
</evidence>
<dbReference type="InterPro" id="IPR029063">
    <property type="entry name" value="SAM-dependent_MTases_sf"/>
</dbReference>
<dbReference type="GO" id="GO:0070611">
    <property type="term" value="F:histone H3R2 methyltransferase activity"/>
    <property type="evidence" value="ECO:0007669"/>
    <property type="project" value="TreeGrafter"/>
</dbReference>
<keyword evidence="8" id="KW-0156">Chromatin regulator</keyword>
<keyword evidence="10" id="KW-0804">Transcription</keyword>
<dbReference type="Gene3D" id="2.70.160.11">
    <property type="entry name" value="Hnrnp arginine n-methyltransferase1"/>
    <property type="match status" value="1"/>
</dbReference>
<keyword evidence="9" id="KW-0805">Transcription regulation</keyword>
<evidence type="ECO:0000259" key="14">
    <source>
        <dbReference type="Pfam" id="PF22528"/>
    </source>
</evidence>
<evidence type="ECO:0000256" key="3">
    <source>
        <dbReference type="ARBA" id="ARBA00011925"/>
    </source>
</evidence>
<evidence type="ECO:0000256" key="10">
    <source>
        <dbReference type="ARBA" id="ARBA00023163"/>
    </source>
</evidence>
<keyword evidence="5 13" id="KW-0489">Methyltransferase</keyword>
<keyword evidence="11" id="KW-0539">Nucleus</keyword>
<comment type="catalytic activity">
    <reaction evidence="12">
        <text>L-arginyl-[protein] + 2 S-adenosyl-L-methionine = N(omega),N(omega)-dimethyl-L-arginyl-[protein] + 2 S-adenosyl-L-homocysteine + 2 H(+)</text>
        <dbReference type="Rhea" id="RHEA:48096"/>
        <dbReference type="Rhea" id="RHEA-COMP:10532"/>
        <dbReference type="Rhea" id="RHEA-COMP:11991"/>
        <dbReference type="ChEBI" id="CHEBI:15378"/>
        <dbReference type="ChEBI" id="CHEBI:29965"/>
        <dbReference type="ChEBI" id="CHEBI:57856"/>
        <dbReference type="ChEBI" id="CHEBI:59789"/>
        <dbReference type="ChEBI" id="CHEBI:61897"/>
        <dbReference type="EC" id="2.1.1.319"/>
    </reaction>
</comment>
<evidence type="ECO:0000256" key="9">
    <source>
        <dbReference type="ARBA" id="ARBA00023015"/>
    </source>
</evidence>
<dbReference type="VEuPathDB" id="FungiDB:DNF11_3132"/>
<dbReference type="Proteomes" id="UP000269793">
    <property type="component" value="Chromosome VI"/>
</dbReference>
<gene>
    <name evidence="15" type="primary">PRMT13</name>
    <name evidence="15" type="ORF">DNF11_3132</name>
</gene>
<keyword evidence="16" id="KW-1185">Reference proteome</keyword>
<organism evidence="15 16">
    <name type="scientific">Malassezia restricta (strain ATCC 96810 / NBRC 103918 / CBS 7877)</name>
    <name type="common">Seborrheic dermatitis infection agent</name>
    <dbReference type="NCBI Taxonomy" id="425264"/>
    <lineage>
        <taxon>Eukaryota</taxon>
        <taxon>Fungi</taxon>
        <taxon>Dikarya</taxon>
        <taxon>Basidiomycota</taxon>
        <taxon>Ustilaginomycotina</taxon>
        <taxon>Malasseziomycetes</taxon>
        <taxon>Malasseziales</taxon>
        <taxon>Malasseziaceae</taxon>
        <taxon>Malassezia</taxon>
    </lineage>
</organism>
<dbReference type="SUPFAM" id="SSF53335">
    <property type="entry name" value="S-adenosyl-L-methionine-dependent methyltransferases"/>
    <property type="match status" value="1"/>
</dbReference>
<dbReference type="GO" id="GO:0032259">
    <property type="term" value="P:methylation"/>
    <property type="evidence" value="ECO:0007669"/>
    <property type="project" value="UniProtKB-KW"/>
</dbReference>
<keyword evidence="7 13" id="KW-0949">S-adenosyl-L-methionine</keyword>
<dbReference type="Pfam" id="PF22528">
    <property type="entry name" value="PRMT_C"/>
    <property type="match status" value="1"/>
</dbReference>
<dbReference type="GO" id="GO:0005737">
    <property type="term" value="C:cytoplasm"/>
    <property type="evidence" value="ECO:0007669"/>
    <property type="project" value="UniProtKB-SubCell"/>
</dbReference>
<reference evidence="15 16" key="1">
    <citation type="submission" date="2018-10" db="EMBL/GenBank/DDBJ databases">
        <title>Complete genome sequence of Malassezia restricta CBS 7877.</title>
        <authorList>
            <person name="Morand S.C."/>
            <person name="Bertignac M."/>
            <person name="Iltis A."/>
            <person name="Kolder I."/>
            <person name="Pirovano W."/>
            <person name="Jourdain R."/>
            <person name="Clavaud C."/>
        </authorList>
    </citation>
    <scope>NUCLEOTIDE SEQUENCE [LARGE SCALE GENOMIC DNA]</scope>
    <source>
        <strain evidence="15 16">CBS 7877</strain>
    </source>
</reference>
<evidence type="ECO:0000256" key="8">
    <source>
        <dbReference type="ARBA" id="ARBA00022853"/>
    </source>
</evidence>
<dbReference type="PROSITE" id="PS51678">
    <property type="entry name" value="SAM_MT_PRMT"/>
    <property type="match status" value="1"/>
</dbReference>
<name>A0A3G2S9S9_MALR7</name>
<dbReference type="Gene3D" id="3.40.50.150">
    <property type="entry name" value="Vaccinia Virus protein VP39"/>
    <property type="match status" value="1"/>
</dbReference>
<dbReference type="PANTHER" id="PTHR11006">
    <property type="entry name" value="PROTEIN ARGININE N-METHYLTRANSFERASE"/>
    <property type="match status" value="1"/>
</dbReference>
<dbReference type="CDD" id="cd02440">
    <property type="entry name" value="AdoMet_MTases"/>
    <property type="match status" value="1"/>
</dbReference>
<dbReference type="GO" id="GO:0035242">
    <property type="term" value="F:protein-arginine omega-N asymmetric methyltransferase activity"/>
    <property type="evidence" value="ECO:0007669"/>
    <property type="project" value="UniProtKB-EC"/>
</dbReference>
<evidence type="ECO:0000313" key="15">
    <source>
        <dbReference type="EMBL" id="AYO44082.1"/>
    </source>
</evidence>
<dbReference type="EMBL" id="CP033153">
    <property type="protein sequence ID" value="AYO44082.1"/>
    <property type="molecule type" value="Genomic_DNA"/>
</dbReference>
<protein>
    <recommendedName>
        <fullName evidence="3">type I protein arginine methyltransferase</fullName>
        <ecNumber evidence="3">2.1.1.319</ecNumber>
    </recommendedName>
</protein>
<dbReference type="InterPro" id="IPR055135">
    <property type="entry name" value="PRMT_dom"/>
</dbReference>
<dbReference type="InterPro" id="IPR025799">
    <property type="entry name" value="Arg_MeTrfase"/>
</dbReference>
<evidence type="ECO:0000256" key="2">
    <source>
        <dbReference type="ARBA" id="ARBA00004496"/>
    </source>
</evidence>